<dbReference type="Proteomes" id="UP001059596">
    <property type="component" value="Unassembled WGS sequence"/>
</dbReference>
<organism evidence="2 3">
    <name type="scientific">Drosophila gunungcola</name>
    <name type="common">fruit fly</name>
    <dbReference type="NCBI Taxonomy" id="103775"/>
    <lineage>
        <taxon>Eukaryota</taxon>
        <taxon>Metazoa</taxon>
        <taxon>Ecdysozoa</taxon>
        <taxon>Arthropoda</taxon>
        <taxon>Hexapoda</taxon>
        <taxon>Insecta</taxon>
        <taxon>Pterygota</taxon>
        <taxon>Neoptera</taxon>
        <taxon>Endopterygota</taxon>
        <taxon>Diptera</taxon>
        <taxon>Brachycera</taxon>
        <taxon>Muscomorpha</taxon>
        <taxon>Ephydroidea</taxon>
        <taxon>Drosophilidae</taxon>
        <taxon>Drosophila</taxon>
        <taxon>Sophophora</taxon>
    </lineage>
</organism>
<proteinExistence type="predicted"/>
<protein>
    <submittedName>
        <fullName evidence="2">Uncharacterized protein</fullName>
    </submittedName>
</protein>
<name>A0A9Q0BKH8_9MUSC</name>
<evidence type="ECO:0000313" key="3">
    <source>
        <dbReference type="Proteomes" id="UP001059596"/>
    </source>
</evidence>
<keyword evidence="3" id="KW-1185">Reference proteome</keyword>
<reference evidence="2" key="1">
    <citation type="journal article" date="2023" name="Genome Biol. Evol.">
        <title>Long-read-based Genome Assembly of Drosophila gunungcola Reveals Fewer Chemosensory Genes in Flower-breeding Species.</title>
        <authorList>
            <person name="Negi A."/>
            <person name="Liao B.Y."/>
            <person name="Yeh S.D."/>
        </authorList>
    </citation>
    <scope>NUCLEOTIDE SEQUENCE</scope>
    <source>
        <strain evidence="2">Sukarami</strain>
    </source>
</reference>
<comment type="caution">
    <text evidence="2">The sequence shown here is derived from an EMBL/GenBank/DDBJ whole genome shotgun (WGS) entry which is preliminary data.</text>
</comment>
<feature type="region of interest" description="Disordered" evidence="1">
    <location>
        <begin position="84"/>
        <end position="108"/>
    </location>
</feature>
<sequence>MQARRSGVGAGMELELDLELQLTSRTRCEGGFYRWVRAQIPKPSDQIANTNYTWLGFGGVGQIGSAAAFIGESSRSAVRLCDATASSPVEDQRSDPIRFDSVQRSPQR</sequence>
<gene>
    <name evidence="2" type="ORF">M5D96_012037</name>
</gene>
<dbReference type="AlphaFoldDB" id="A0A9Q0BKH8"/>
<evidence type="ECO:0000256" key="1">
    <source>
        <dbReference type="SAM" id="MobiDB-lite"/>
    </source>
</evidence>
<accession>A0A9Q0BKH8</accession>
<dbReference type="EMBL" id="JAMKOV010000044">
    <property type="protein sequence ID" value="KAI8035226.1"/>
    <property type="molecule type" value="Genomic_DNA"/>
</dbReference>
<evidence type="ECO:0000313" key="2">
    <source>
        <dbReference type="EMBL" id="KAI8035226.1"/>
    </source>
</evidence>